<sequence length="66" mass="7672">MHLEKLSEAYQREKGHEPETANQLLDYCQHLYVNGTLDSQSYRSLFQLLHEKGAQSSHKETQTQPV</sequence>
<gene>
    <name evidence="1" type="primary">yppF</name>
    <name evidence="1" type="ORF">ACFFGV_14645</name>
</gene>
<dbReference type="Pfam" id="PF14178">
    <property type="entry name" value="YppF"/>
    <property type="match status" value="1"/>
</dbReference>
<dbReference type="EMBL" id="JBHLTP010000011">
    <property type="protein sequence ID" value="MFC0524814.1"/>
    <property type="molecule type" value="Genomic_DNA"/>
</dbReference>
<dbReference type="InterPro" id="IPR025553">
    <property type="entry name" value="YppF"/>
</dbReference>
<dbReference type="Proteomes" id="UP001589836">
    <property type="component" value="Unassembled WGS sequence"/>
</dbReference>
<dbReference type="RefSeq" id="WP_377349207.1">
    <property type="nucleotide sequence ID" value="NZ_JBHLTP010000011.1"/>
</dbReference>
<name>A0ABV6LQX6_9BACI</name>
<proteinExistence type="predicted"/>
<comment type="caution">
    <text evidence="1">The sequence shown here is derived from an EMBL/GenBank/DDBJ whole genome shotgun (WGS) entry which is preliminary data.</text>
</comment>
<evidence type="ECO:0000313" key="1">
    <source>
        <dbReference type="EMBL" id="MFC0524814.1"/>
    </source>
</evidence>
<protein>
    <submittedName>
        <fullName evidence="1">YppF family protein</fullName>
    </submittedName>
</protein>
<reference evidence="1 2" key="1">
    <citation type="submission" date="2024-09" db="EMBL/GenBank/DDBJ databases">
        <authorList>
            <person name="Sun Q."/>
            <person name="Mori K."/>
        </authorList>
    </citation>
    <scope>NUCLEOTIDE SEQUENCE [LARGE SCALE GENOMIC DNA]</scope>
    <source>
        <strain evidence="1 2">NCAIM B.02529</strain>
    </source>
</reference>
<accession>A0ABV6LQX6</accession>
<evidence type="ECO:0000313" key="2">
    <source>
        <dbReference type="Proteomes" id="UP001589836"/>
    </source>
</evidence>
<organism evidence="1 2">
    <name type="scientific">Pontibacillus salicampi</name>
    <dbReference type="NCBI Taxonomy" id="1449801"/>
    <lineage>
        <taxon>Bacteria</taxon>
        <taxon>Bacillati</taxon>
        <taxon>Bacillota</taxon>
        <taxon>Bacilli</taxon>
        <taxon>Bacillales</taxon>
        <taxon>Bacillaceae</taxon>
        <taxon>Pontibacillus</taxon>
    </lineage>
</organism>
<keyword evidence="2" id="KW-1185">Reference proteome</keyword>